<dbReference type="GO" id="GO:0046872">
    <property type="term" value="F:metal ion binding"/>
    <property type="evidence" value="ECO:0007669"/>
    <property type="project" value="UniProtKB-KW"/>
</dbReference>
<dbReference type="InterPro" id="IPR036909">
    <property type="entry name" value="Cyt_c-like_dom_sf"/>
</dbReference>
<reference evidence="7" key="1">
    <citation type="submission" date="2016-10" db="EMBL/GenBank/DDBJ databases">
        <authorList>
            <person name="Varghese N."/>
            <person name="Submissions S."/>
        </authorList>
    </citation>
    <scope>NUCLEOTIDE SEQUENCE [LARGE SCALE GENOMIC DNA]</scope>
    <source>
        <strain evidence="7">DSM 28453</strain>
    </source>
</reference>
<evidence type="ECO:0000256" key="4">
    <source>
        <dbReference type="PROSITE-ProRule" id="PRU00433"/>
    </source>
</evidence>
<dbReference type="PROSITE" id="PS51007">
    <property type="entry name" value="CYTC"/>
    <property type="match status" value="2"/>
</dbReference>
<dbReference type="PANTHER" id="PTHR30600:SF4">
    <property type="entry name" value="CYTOCHROME C DOMAIN-CONTAINING PROTEIN"/>
    <property type="match status" value="1"/>
</dbReference>
<dbReference type="InterPro" id="IPR009056">
    <property type="entry name" value="Cyt_c-like_dom"/>
</dbReference>
<evidence type="ECO:0000256" key="3">
    <source>
        <dbReference type="ARBA" id="ARBA00023004"/>
    </source>
</evidence>
<dbReference type="Proteomes" id="UP000198851">
    <property type="component" value="Unassembled WGS sequence"/>
</dbReference>
<evidence type="ECO:0000313" key="6">
    <source>
        <dbReference type="EMBL" id="SFK95772.1"/>
    </source>
</evidence>
<name>A0A1I4DQ79_9RHOB</name>
<evidence type="ECO:0000256" key="2">
    <source>
        <dbReference type="ARBA" id="ARBA00022723"/>
    </source>
</evidence>
<keyword evidence="7" id="KW-1185">Reference proteome</keyword>
<dbReference type="AlphaFoldDB" id="A0A1I4DQ79"/>
<feature type="domain" description="Cytochrome c" evidence="5">
    <location>
        <begin position="71"/>
        <end position="229"/>
    </location>
</feature>
<dbReference type="PANTHER" id="PTHR30600">
    <property type="entry name" value="CYTOCHROME C PEROXIDASE-RELATED"/>
    <property type="match status" value="1"/>
</dbReference>
<evidence type="ECO:0000259" key="5">
    <source>
        <dbReference type="PROSITE" id="PS51007"/>
    </source>
</evidence>
<dbReference type="PIRSF" id="PIRSF028099">
    <property type="entry name" value="DUF1111"/>
    <property type="match status" value="1"/>
</dbReference>
<dbReference type="SUPFAM" id="SSF46626">
    <property type="entry name" value="Cytochrome c"/>
    <property type="match status" value="1"/>
</dbReference>
<dbReference type="STRING" id="1280847.SAMN04488036_103363"/>
<gene>
    <name evidence="6" type="ORF">SAMN04488036_103363</name>
</gene>
<keyword evidence="1 4" id="KW-0349">Heme</keyword>
<dbReference type="GO" id="GO:0009055">
    <property type="term" value="F:electron transfer activity"/>
    <property type="evidence" value="ECO:0007669"/>
    <property type="project" value="InterPro"/>
</dbReference>
<dbReference type="EMBL" id="FOSZ01000003">
    <property type="protein sequence ID" value="SFK95772.1"/>
    <property type="molecule type" value="Genomic_DNA"/>
</dbReference>
<evidence type="ECO:0000256" key="1">
    <source>
        <dbReference type="ARBA" id="ARBA00022617"/>
    </source>
</evidence>
<protein>
    <submittedName>
        <fullName evidence="6">CxxC motif-containing protein, DUF1111 family</fullName>
    </submittedName>
</protein>
<dbReference type="GO" id="GO:0020037">
    <property type="term" value="F:heme binding"/>
    <property type="evidence" value="ECO:0007669"/>
    <property type="project" value="InterPro"/>
</dbReference>
<proteinExistence type="predicted"/>
<sequence length="470" mass="50127">MAGDLTEPHISVVPRTEAERARIAVAVQLPTDFSKAERFEAKPGGAATVPRHLDTTVFSQPAADVPEAELLDFELGRAIFEKLWVASPSSTKASDGLGPYYHARSCGSCHVNDGRGFAGMDALLIRVSVPDGDGGTRPHPEYGGQLQHKALSGMEAEFQLNLSYDDVALDLAGGEQANLRRPVYGLEMAQGALGEAAMISPRVAPTMIGLGLLEAIPTEDILALSDPDDLDGDGISGRAQVVQSAEYGVSMLGRFGHKAMMPTVSEQTAAAFSADLGLSTPLFPWHWGDCTEAQEVCRAAPHGDDPEREGLEVDSRAMAVLNLYSRNLGVPARVNVEDPQVLRGKSLFHEAGCAACHVPKHVTHRREAGTGSFQLIWPYTDLLLHDMGDGLADGRPDGLANGREWRTAPLWGLGLVAQAGGQQGYLHDGRARTVLEAVLWHGGEAEAAKEKVVALTPEDRAALVAFLESL</sequence>
<evidence type="ECO:0000313" key="7">
    <source>
        <dbReference type="Proteomes" id="UP000198851"/>
    </source>
</evidence>
<dbReference type="Gene3D" id="1.10.760.10">
    <property type="entry name" value="Cytochrome c-like domain"/>
    <property type="match status" value="1"/>
</dbReference>
<feature type="domain" description="Cytochrome c" evidence="5">
    <location>
        <begin position="339"/>
        <end position="470"/>
    </location>
</feature>
<keyword evidence="3 4" id="KW-0408">Iron</keyword>
<dbReference type="InterPro" id="IPR010538">
    <property type="entry name" value="DHOR"/>
</dbReference>
<organism evidence="6 7">
    <name type="scientific">Shimia haliotis</name>
    <dbReference type="NCBI Taxonomy" id="1280847"/>
    <lineage>
        <taxon>Bacteria</taxon>
        <taxon>Pseudomonadati</taxon>
        <taxon>Pseudomonadota</taxon>
        <taxon>Alphaproteobacteria</taxon>
        <taxon>Rhodobacterales</taxon>
        <taxon>Roseobacteraceae</taxon>
    </lineage>
</organism>
<dbReference type="Pfam" id="PF06537">
    <property type="entry name" value="DHOR"/>
    <property type="match status" value="2"/>
</dbReference>
<accession>A0A1I4DQ79</accession>
<dbReference type="InterPro" id="IPR051395">
    <property type="entry name" value="Cytochrome_c_Peroxidase/MauG"/>
</dbReference>
<keyword evidence="2 4" id="KW-0479">Metal-binding</keyword>
<dbReference type="GO" id="GO:0004130">
    <property type="term" value="F:cytochrome-c peroxidase activity"/>
    <property type="evidence" value="ECO:0007669"/>
    <property type="project" value="TreeGrafter"/>
</dbReference>